<proteinExistence type="predicted"/>
<evidence type="ECO:0000313" key="1">
    <source>
        <dbReference type="EMBL" id="VDM68180.1"/>
    </source>
</evidence>
<gene>
    <name evidence="1" type="ORF">SVUK_LOCUS3178</name>
</gene>
<reference evidence="1 2" key="1">
    <citation type="submission" date="2018-11" db="EMBL/GenBank/DDBJ databases">
        <authorList>
            <consortium name="Pathogen Informatics"/>
        </authorList>
    </citation>
    <scope>NUCLEOTIDE SEQUENCE [LARGE SCALE GENOMIC DNA]</scope>
</reference>
<protein>
    <submittedName>
        <fullName evidence="1">Uncharacterized protein</fullName>
    </submittedName>
</protein>
<name>A0A3P7I5U2_STRVU</name>
<sequence>MDRHRPPNFSFFELDSKRTLEISLHPSQLLAASRQLFFDQTAYAALKLTVIASLVSVLPRRRRQPPDPLIDPKSKQIHLTTGNVLLQAISSIERFVIKNMKKLVASVHIDPCDVEAEMKSLRCRLEATTNPWVELEDMAVSLSSRLSLLYNQLVRLCTASTAISSMLLQNYLRFREKMLAETFLFAENSSNDLSKYNSTDKIFSLISKSKYLEKLPRFSIFCPEVDSSYSNWCLIVEERFPIELNLALPAKKSSSDQKLNSLNVGPMGDSLPMLRHDPLRVNSRFSWWRRKSTNGPVTAKSSVQTDSCRSPISCSEEPLSTYTTEEDLSTVVDFVTERERLKSALCEQRLFEGYLYR</sequence>
<dbReference type="Proteomes" id="UP000270094">
    <property type="component" value="Unassembled WGS sequence"/>
</dbReference>
<dbReference type="OrthoDB" id="273452at2759"/>
<dbReference type="EMBL" id="UYYB01007919">
    <property type="protein sequence ID" value="VDM68180.1"/>
    <property type="molecule type" value="Genomic_DNA"/>
</dbReference>
<evidence type="ECO:0000313" key="2">
    <source>
        <dbReference type="Proteomes" id="UP000270094"/>
    </source>
</evidence>
<accession>A0A3P7I5U2</accession>
<dbReference type="AlphaFoldDB" id="A0A3P7I5U2"/>
<keyword evidence="2" id="KW-1185">Reference proteome</keyword>
<organism evidence="1 2">
    <name type="scientific">Strongylus vulgaris</name>
    <name type="common">Blood worm</name>
    <dbReference type="NCBI Taxonomy" id="40348"/>
    <lineage>
        <taxon>Eukaryota</taxon>
        <taxon>Metazoa</taxon>
        <taxon>Ecdysozoa</taxon>
        <taxon>Nematoda</taxon>
        <taxon>Chromadorea</taxon>
        <taxon>Rhabditida</taxon>
        <taxon>Rhabditina</taxon>
        <taxon>Rhabditomorpha</taxon>
        <taxon>Strongyloidea</taxon>
        <taxon>Strongylidae</taxon>
        <taxon>Strongylus</taxon>
    </lineage>
</organism>